<organism evidence="1 2">
    <name type="scientific">Trichinella pseudospiralis</name>
    <name type="common">Parasitic roundworm</name>
    <dbReference type="NCBI Taxonomy" id="6337"/>
    <lineage>
        <taxon>Eukaryota</taxon>
        <taxon>Metazoa</taxon>
        <taxon>Ecdysozoa</taxon>
        <taxon>Nematoda</taxon>
        <taxon>Enoplea</taxon>
        <taxon>Dorylaimia</taxon>
        <taxon>Trichinellida</taxon>
        <taxon>Trichinellidae</taxon>
        <taxon>Trichinella</taxon>
    </lineage>
</organism>
<dbReference type="Proteomes" id="UP000054815">
    <property type="component" value="Unassembled WGS sequence"/>
</dbReference>
<accession>A0A0V0XJ24</accession>
<comment type="caution">
    <text evidence="1">The sequence shown here is derived from an EMBL/GenBank/DDBJ whole genome shotgun (WGS) entry which is preliminary data.</text>
</comment>
<evidence type="ECO:0000313" key="2">
    <source>
        <dbReference type="Proteomes" id="UP000054815"/>
    </source>
</evidence>
<protein>
    <submittedName>
        <fullName evidence="1">Uncharacterized protein</fullName>
    </submittedName>
</protein>
<gene>
    <name evidence="1" type="ORF">T4E_2768</name>
</gene>
<evidence type="ECO:0000313" key="1">
    <source>
        <dbReference type="EMBL" id="KRX87984.1"/>
    </source>
</evidence>
<dbReference type="EMBL" id="JYDU01000257">
    <property type="protein sequence ID" value="KRX87984.1"/>
    <property type="molecule type" value="Genomic_DNA"/>
</dbReference>
<name>A0A0V0XJ24_TRIPS</name>
<sequence length="150" mass="16652">MINCAQLLGRLRDNGRVGVDGTKSLPIPGLEYPHQTSFYCKTKRCLVCLRVLHLMHRRGAWWTTAKRTFFFLECSSREMFPQSSLFWPVDSSANGTLVKKLSIGTEVVQTGPDLKMIHLKQSGVLLGPDNPDAASSTSSGLSLILLDCRK</sequence>
<proteinExistence type="predicted"/>
<reference evidence="1 2" key="1">
    <citation type="submission" date="2015-01" db="EMBL/GenBank/DDBJ databases">
        <title>Evolution of Trichinella species and genotypes.</title>
        <authorList>
            <person name="Korhonen P.K."/>
            <person name="Edoardo P."/>
            <person name="Giuseppe L.R."/>
            <person name="Gasser R.B."/>
        </authorList>
    </citation>
    <scope>NUCLEOTIDE SEQUENCE [LARGE SCALE GENOMIC DNA]</scope>
    <source>
        <strain evidence="1">ISS141</strain>
    </source>
</reference>
<dbReference type="AlphaFoldDB" id="A0A0V0XJ24"/>